<dbReference type="AlphaFoldDB" id="A0A8H3DB24"/>
<dbReference type="Proteomes" id="UP000663843">
    <property type="component" value="Unassembled WGS sequence"/>
</dbReference>
<accession>A0A8H3DB24</accession>
<protein>
    <submittedName>
        <fullName evidence="1">Uncharacterized protein</fullName>
    </submittedName>
</protein>
<proteinExistence type="predicted"/>
<name>A0A8H3DB24_9AGAM</name>
<evidence type="ECO:0000313" key="1">
    <source>
        <dbReference type="EMBL" id="CAE6518730.1"/>
    </source>
</evidence>
<reference evidence="1" key="1">
    <citation type="submission" date="2021-01" db="EMBL/GenBank/DDBJ databases">
        <authorList>
            <person name="Kaushik A."/>
        </authorList>
    </citation>
    <scope>NUCLEOTIDE SEQUENCE</scope>
    <source>
        <strain evidence="1">AG2-2IIIB</strain>
    </source>
</reference>
<organism evidence="1 2">
    <name type="scientific">Rhizoctonia solani</name>
    <dbReference type="NCBI Taxonomy" id="456999"/>
    <lineage>
        <taxon>Eukaryota</taxon>
        <taxon>Fungi</taxon>
        <taxon>Dikarya</taxon>
        <taxon>Basidiomycota</taxon>
        <taxon>Agaricomycotina</taxon>
        <taxon>Agaricomycetes</taxon>
        <taxon>Cantharellales</taxon>
        <taxon>Ceratobasidiaceae</taxon>
        <taxon>Rhizoctonia</taxon>
    </lineage>
</organism>
<comment type="caution">
    <text evidence="1">The sequence shown here is derived from an EMBL/GenBank/DDBJ whole genome shotgun (WGS) entry which is preliminary data.</text>
</comment>
<dbReference type="EMBL" id="CAJMWT010006663">
    <property type="protein sequence ID" value="CAE6518730.1"/>
    <property type="molecule type" value="Genomic_DNA"/>
</dbReference>
<sequence>MPTSTVSIEPFVGRIRSLTLHFPYYGLYRKFIPGKTPVGFSPDVWEQVIALLSDSYYAWSLSPNNLGIHSLKVSRTMPITNHLLLDLPHDWLEDILSSVTDLCLRGYFFIWESKAYHGLTVLRLGPAGLSHLTSISELQLANILAFSPQLQYLNIDLDIIPEIPPPPPIRLSQLGVLVGDISLLQLISPGPRELSVGVIWQPGRSSTGILYSTRIKDFFSRANITRLLSHDLLWSSTASDVCYLLAMAPGVQVLALSHTSIDDDSFGKLIYPSLKVLYLLGECELDKSLFVDMVNKWNVKKIVLWGKSYILGSNSWAATGNEWSIEEGLSDLGDVPIEFISRSSKDVSAVDFFTSQAWA</sequence>
<gene>
    <name evidence="1" type="ORF">RDB_LOCUS162641</name>
</gene>
<evidence type="ECO:0000313" key="2">
    <source>
        <dbReference type="Proteomes" id="UP000663843"/>
    </source>
</evidence>